<name>A0ABX5EDZ9_9MICO</name>
<protein>
    <submittedName>
        <fullName evidence="2">Uncharacterized protein</fullName>
    </submittedName>
</protein>
<sequence length="125" mass="13766">MPGWGWTLLVVCALVLLGWIAWGVVRAGLALLREVTVAGRTFGAASERVSDAVARAEAARPDTSATMFASRASLHARVQGRRRAGDRRRVARRARQRATWQAWRSGSWLERRRAGVPPHRGVGID</sequence>
<keyword evidence="1" id="KW-0812">Transmembrane</keyword>
<evidence type="ECO:0000313" key="2">
    <source>
        <dbReference type="EMBL" id="PRZ04500.1"/>
    </source>
</evidence>
<organism evidence="2 3">
    <name type="scientific">Isoptericola halotolerans</name>
    <dbReference type="NCBI Taxonomy" id="300560"/>
    <lineage>
        <taxon>Bacteria</taxon>
        <taxon>Bacillati</taxon>
        <taxon>Actinomycetota</taxon>
        <taxon>Actinomycetes</taxon>
        <taxon>Micrococcales</taxon>
        <taxon>Promicromonosporaceae</taxon>
        <taxon>Isoptericola</taxon>
    </lineage>
</organism>
<comment type="caution">
    <text evidence="2">The sequence shown here is derived from an EMBL/GenBank/DDBJ whole genome shotgun (WGS) entry which is preliminary data.</text>
</comment>
<dbReference type="EMBL" id="PVTX01000010">
    <property type="protein sequence ID" value="PRZ04500.1"/>
    <property type="molecule type" value="Genomic_DNA"/>
</dbReference>
<gene>
    <name evidence="2" type="ORF">BCL65_110162</name>
</gene>
<dbReference type="Proteomes" id="UP000239895">
    <property type="component" value="Unassembled WGS sequence"/>
</dbReference>
<evidence type="ECO:0000256" key="1">
    <source>
        <dbReference type="SAM" id="Phobius"/>
    </source>
</evidence>
<keyword evidence="1" id="KW-1133">Transmembrane helix</keyword>
<keyword evidence="3" id="KW-1185">Reference proteome</keyword>
<evidence type="ECO:0000313" key="3">
    <source>
        <dbReference type="Proteomes" id="UP000239895"/>
    </source>
</evidence>
<feature type="transmembrane region" description="Helical" evidence="1">
    <location>
        <begin position="6"/>
        <end position="25"/>
    </location>
</feature>
<dbReference type="RefSeq" id="WP_106269273.1">
    <property type="nucleotide sequence ID" value="NZ_PVTX01000010.1"/>
</dbReference>
<proteinExistence type="predicted"/>
<keyword evidence="1" id="KW-0472">Membrane</keyword>
<reference evidence="2 3" key="1">
    <citation type="submission" date="2018-03" db="EMBL/GenBank/DDBJ databases">
        <title>Comparative analysis of microorganisms from saline springs in Andes Mountain Range, Colombia.</title>
        <authorList>
            <person name="Rubin E."/>
        </authorList>
    </citation>
    <scope>NUCLEOTIDE SEQUENCE [LARGE SCALE GENOMIC DNA]</scope>
    <source>
        <strain evidence="2 3">CG 23</strain>
    </source>
</reference>
<accession>A0ABX5EDZ9</accession>